<keyword evidence="1" id="KW-0472">Membrane</keyword>
<dbReference type="Proteomes" id="UP000266178">
    <property type="component" value="Unassembled WGS sequence"/>
</dbReference>
<dbReference type="AlphaFoldDB" id="A0A399FDH9"/>
<reference evidence="2 3" key="1">
    <citation type="submission" date="2018-08" db="EMBL/GenBank/DDBJ databases">
        <title>Meiothermus granaticius genome AF-68 sequencing project.</title>
        <authorList>
            <person name="Da Costa M.S."/>
            <person name="Albuquerque L."/>
            <person name="Raposo P."/>
            <person name="Froufe H.J.C."/>
            <person name="Barroso C.S."/>
            <person name="Egas C."/>
        </authorList>
    </citation>
    <scope>NUCLEOTIDE SEQUENCE [LARGE SCALE GENOMIC DNA]</scope>
    <source>
        <strain evidence="2 3">AF-68</strain>
    </source>
</reference>
<feature type="transmembrane region" description="Helical" evidence="1">
    <location>
        <begin position="12"/>
        <end position="36"/>
    </location>
</feature>
<protein>
    <submittedName>
        <fullName evidence="2">Uncharacterized protein</fullName>
    </submittedName>
</protein>
<evidence type="ECO:0000313" key="3">
    <source>
        <dbReference type="Proteomes" id="UP000266178"/>
    </source>
</evidence>
<comment type="caution">
    <text evidence="2">The sequence shown here is derived from an EMBL/GenBank/DDBJ whole genome shotgun (WGS) entry which is preliminary data.</text>
</comment>
<sequence>MNEFKPFSDPRVRWAAALLMAPFFLQLLGFGADFLGAGLCGDLFGRNNPLGFQSPLFWYAMGFMILLGLQLAYGAILLLVGLLEMPPESARGLFGLGFGLAALIAVLFVLTRTTGIPAPATQGLVFERADLDLLSLLLVGLSLAGGLLLRQMGRGLPPNPPTAA</sequence>
<keyword evidence="1" id="KW-1133">Transmembrane helix</keyword>
<gene>
    <name evidence="2" type="ORF">Mgrana_00543</name>
</gene>
<organism evidence="2 3">
    <name type="scientific">Meiothermus granaticius NBRC 107808</name>
    <dbReference type="NCBI Taxonomy" id="1227551"/>
    <lineage>
        <taxon>Bacteria</taxon>
        <taxon>Thermotogati</taxon>
        <taxon>Deinococcota</taxon>
        <taxon>Deinococci</taxon>
        <taxon>Thermales</taxon>
        <taxon>Thermaceae</taxon>
        <taxon>Meiothermus</taxon>
    </lineage>
</organism>
<feature type="transmembrane region" description="Helical" evidence="1">
    <location>
        <begin position="131"/>
        <end position="149"/>
    </location>
</feature>
<feature type="transmembrane region" description="Helical" evidence="1">
    <location>
        <begin position="56"/>
        <end position="80"/>
    </location>
</feature>
<dbReference type="RefSeq" id="WP_119356066.1">
    <property type="nucleotide sequence ID" value="NZ_BJXM01000003.1"/>
</dbReference>
<proteinExistence type="predicted"/>
<keyword evidence="3" id="KW-1185">Reference proteome</keyword>
<dbReference type="EMBL" id="QWLB01000005">
    <property type="protein sequence ID" value="RIH93489.1"/>
    <property type="molecule type" value="Genomic_DNA"/>
</dbReference>
<keyword evidence="1" id="KW-0812">Transmembrane</keyword>
<evidence type="ECO:0000313" key="2">
    <source>
        <dbReference type="EMBL" id="RIH93489.1"/>
    </source>
</evidence>
<accession>A0A399FDH9</accession>
<evidence type="ECO:0000256" key="1">
    <source>
        <dbReference type="SAM" id="Phobius"/>
    </source>
</evidence>
<name>A0A399FDH9_9DEIN</name>
<feature type="transmembrane region" description="Helical" evidence="1">
    <location>
        <begin position="92"/>
        <end position="111"/>
    </location>
</feature>